<dbReference type="AlphaFoldDB" id="A0AB94IPN8"/>
<sequence>MFSNNNTILKTGDWIKAESRDGELIIGYVESLSPDTLEGVVKVTVVTSDLNQTIGKTIPILSKRVKKLPVSNVTNKAQIEFLLDLALSTGDKEWFLALSSELNAMKQLVNGVQ</sequence>
<dbReference type="SMART" id="SM00914">
    <property type="entry name" value="IDEAL"/>
    <property type="match status" value="1"/>
</dbReference>
<dbReference type="Gene3D" id="4.10.810.10">
    <property type="entry name" value="Virus Scaffolding Protein, Chain A"/>
    <property type="match status" value="1"/>
</dbReference>
<reference evidence="2 3" key="1">
    <citation type="journal article" date="2014" name="Environ. Microbiol.">
        <title>The nitrate-ammonifying and nosZ-carrying bacterium Bacillus vireti is a potent source and sink for nitric and nitrous oxide under high nitrate conditions.</title>
        <authorList>
            <person name="Mania D."/>
            <person name="Heylen K."/>
            <person name="van Spanning R.J."/>
            <person name="Frostegard A."/>
        </authorList>
    </citation>
    <scope>NUCLEOTIDE SEQUENCE [LARGE SCALE GENOMIC DNA]</scope>
    <source>
        <strain evidence="2 3">LMG 21834</strain>
    </source>
</reference>
<dbReference type="RefSeq" id="WP_024028185.1">
    <property type="nucleotide sequence ID" value="NZ_ALAN01000059.1"/>
</dbReference>
<dbReference type="InterPro" id="IPR027393">
    <property type="entry name" value="Virus_scaffolding_prot_C"/>
</dbReference>
<name>A0AB94IPN8_9BACI</name>
<dbReference type="Pfam" id="PF08858">
    <property type="entry name" value="IDEAL"/>
    <property type="match status" value="1"/>
</dbReference>
<evidence type="ECO:0000259" key="1">
    <source>
        <dbReference type="SMART" id="SM00914"/>
    </source>
</evidence>
<evidence type="ECO:0000313" key="2">
    <source>
        <dbReference type="EMBL" id="ETI69071.1"/>
    </source>
</evidence>
<dbReference type="EMBL" id="ALAN01000059">
    <property type="protein sequence ID" value="ETI69071.1"/>
    <property type="molecule type" value="Genomic_DNA"/>
</dbReference>
<dbReference type="InterPro" id="IPR014957">
    <property type="entry name" value="IDEAL_dom"/>
</dbReference>
<organism evidence="2 3">
    <name type="scientific">Neobacillus vireti LMG 21834</name>
    <dbReference type="NCBI Taxonomy" id="1131730"/>
    <lineage>
        <taxon>Bacteria</taxon>
        <taxon>Bacillati</taxon>
        <taxon>Bacillota</taxon>
        <taxon>Bacilli</taxon>
        <taxon>Bacillales</taxon>
        <taxon>Bacillaceae</taxon>
        <taxon>Neobacillus</taxon>
    </lineage>
</organism>
<evidence type="ECO:0000313" key="3">
    <source>
        <dbReference type="Proteomes" id="UP000018877"/>
    </source>
</evidence>
<protein>
    <recommendedName>
        <fullName evidence="1">IDEAL domain-containing protein</fullName>
    </recommendedName>
</protein>
<accession>A0AB94IPN8</accession>
<dbReference type="Proteomes" id="UP000018877">
    <property type="component" value="Unassembled WGS sequence"/>
</dbReference>
<keyword evidence="3" id="KW-1185">Reference proteome</keyword>
<comment type="caution">
    <text evidence="2">The sequence shown here is derived from an EMBL/GenBank/DDBJ whole genome shotgun (WGS) entry which is preliminary data.</text>
</comment>
<proteinExistence type="predicted"/>
<gene>
    <name evidence="2" type="ORF">BAVI_09936</name>
</gene>
<feature type="domain" description="IDEAL" evidence="1">
    <location>
        <begin position="67"/>
        <end position="102"/>
    </location>
</feature>